<organism evidence="12 13">
    <name type="scientific">Spermophilus dauricus</name>
    <name type="common">Daurian ground squirrel</name>
    <dbReference type="NCBI Taxonomy" id="99837"/>
    <lineage>
        <taxon>Eukaryota</taxon>
        <taxon>Metazoa</taxon>
        <taxon>Chordata</taxon>
        <taxon>Craniata</taxon>
        <taxon>Vertebrata</taxon>
        <taxon>Euteleostomi</taxon>
        <taxon>Mammalia</taxon>
        <taxon>Eutheria</taxon>
        <taxon>Euarchontoglires</taxon>
        <taxon>Glires</taxon>
        <taxon>Rodentia</taxon>
        <taxon>Sciuromorpha</taxon>
        <taxon>Sciuridae</taxon>
        <taxon>Xerinae</taxon>
        <taxon>Marmotini</taxon>
        <taxon>Spermophilus</taxon>
    </lineage>
</organism>
<dbReference type="CDD" id="cd00051">
    <property type="entry name" value="EFh"/>
    <property type="match status" value="1"/>
</dbReference>
<dbReference type="GO" id="GO:0003779">
    <property type="term" value="F:actin binding"/>
    <property type="evidence" value="ECO:0007669"/>
    <property type="project" value="UniProtKB-KW"/>
</dbReference>
<evidence type="ECO:0000256" key="5">
    <source>
        <dbReference type="ARBA" id="ARBA00022737"/>
    </source>
</evidence>
<dbReference type="PANTHER" id="PTHR11915">
    <property type="entry name" value="SPECTRIN/FILAMIN RELATED CYTOSKELETAL PROTEIN"/>
    <property type="match status" value="1"/>
</dbReference>
<feature type="domain" description="EF-hand" evidence="11">
    <location>
        <begin position="695"/>
        <end position="730"/>
    </location>
</feature>
<evidence type="ECO:0000313" key="13">
    <source>
        <dbReference type="Proteomes" id="UP000694422"/>
    </source>
</evidence>
<dbReference type="GO" id="GO:0015629">
    <property type="term" value="C:actin cytoskeleton"/>
    <property type="evidence" value="ECO:0007669"/>
    <property type="project" value="UniProtKB-ARBA"/>
</dbReference>
<dbReference type="InterPro" id="IPR002017">
    <property type="entry name" value="Spectrin_repeat"/>
</dbReference>
<dbReference type="AlphaFoldDB" id="A0A8C9P6V8"/>
<dbReference type="InterPro" id="IPR002048">
    <property type="entry name" value="EF_hand_dom"/>
</dbReference>
<dbReference type="CDD" id="cd00176">
    <property type="entry name" value="SPEC"/>
    <property type="match status" value="1"/>
</dbReference>
<keyword evidence="4" id="KW-0479">Metal-binding</keyword>
<dbReference type="FunFam" id="1.20.58.60:FF:000002">
    <property type="entry name" value="Actinin, alpha 1"/>
    <property type="match status" value="1"/>
</dbReference>
<evidence type="ECO:0000259" key="10">
    <source>
        <dbReference type="PROSITE" id="PS50021"/>
    </source>
</evidence>
<dbReference type="SMART" id="SM00150">
    <property type="entry name" value="SPEC"/>
    <property type="match status" value="3"/>
</dbReference>
<dbReference type="SUPFAM" id="SSF47473">
    <property type="entry name" value="EF-hand"/>
    <property type="match status" value="1"/>
</dbReference>
<evidence type="ECO:0000256" key="4">
    <source>
        <dbReference type="ARBA" id="ARBA00022723"/>
    </source>
</evidence>
<evidence type="ECO:0000256" key="2">
    <source>
        <dbReference type="ARBA" id="ARBA00010255"/>
    </source>
</evidence>
<dbReference type="Pfam" id="PF08726">
    <property type="entry name" value="EFhand_Ca_insen"/>
    <property type="match status" value="1"/>
</dbReference>
<dbReference type="SMART" id="SM00054">
    <property type="entry name" value="EFh"/>
    <property type="match status" value="2"/>
</dbReference>
<keyword evidence="7" id="KW-0009">Actin-binding</keyword>
<keyword evidence="13" id="KW-1185">Reference proteome</keyword>
<sequence length="836" mass="96277">MGAGFRGWEWLSGKMSLGSFTFTAWCNSHLRKAGTQIENIDEDFRDGLKLMLLLEVISGERLPKPERGKMRVHKINNVNKALDFIASKGVKLVSIGAEEIVDGNAKMTLGMIWTIILRFAIQDISVEETSAKEGLLLWCQRKTAPYKNVNVQNFHISWKDGLAFNALIHRHRPELIEYDKLRKDDPVTNLNNAFEVAEKYLDIPKMLDAEDIVNTARPDEKAIMTYVSSFYHAFSGAQKAETAANRICKVLAVNQENEHLMEDYERLASDLLEWIRRTIPWLEDRVPQKTIQEMQQKLEDFRDYRRVHKPPKVQEKCQLEINFNTLQTKLRLSNRPAFMPSEGRMVSDINNGWQHLEQAEKGYEEWLLNEIRRLERLDHLAEKFRQKASIHEAWTDGKEAMLKHRDYETATLSDIKALIRKHEAFESDLAAHQDRVEQIAAIAQELNELDYYDSHNVNTRCQKICDQWDALGSLTHSRREALEKTEKQLETIDQLHLEYAKRAAPFNNWMESAMEDLQDMFIVHTIEEIEVCPSLGPCSLLGAQEVQAVPGGLRPLQQLVPKRDRALLEEQSKQQSNEHLRRQFSSQANVVGPWIQTKMEEIGRISIEMNGTLEDQLSHLKQYERSIVDYKPNLDLLEQQHQLIQEALIFDNKHTNYTMEHVRVGWEQLLTTIARTINEVENQILTRDAKGISQEQMQEFRASFNHFDKKQTGSMDSDDFRALLISTGYSLGDAEFNRIMSVVDPNHSGLVTFQAFIDFMSRETTDTDTADQVIASFKVLAGDKNFITAEELRRELPPDQAEYCIARMAPYQGPDAVPGALDYKSFSTALYGESDL</sequence>
<dbReference type="Pfam" id="PF00435">
    <property type="entry name" value="Spectrin"/>
    <property type="match status" value="3"/>
</dbReference>
<feature type="domain" description="Calponin-homology (CH)" evidence="10">
    <location>
        <begin position="16"/>
        <end position="120"/>
    </location>
</feature>
<feature type="domain" description="Calponin-homology (CH)" evidence="10">
    <location>
        <begin position="129"/>
        <end position="235"/>
    </location>
</feature>
<dbReference type="FunFam" id="1.10.418.10:FF:000005">
    <property type="entry name" value="Actinin alpha 4"/>
    <property type="match status" value="1"/>
</dbReference>
<name>A0A8C9P6V8_SPEDA</name>
<dbReference type="SMART" id="SM00033">
    <property type="entry name" value="CH"/>
    <property type="match status" value="2"/>
</dbReference>
<dbReference type="FunFam" id="1.20.58.60:FF:000004">
    <property type="entry name" value="Actinin alpha 1"/>
    <property type="match status" value="1"/>
</dbReference>
<dbReference type="CDD" id="cd21216">
    <property type="entry name" value="CH_ACTN_rpt2"/>
    <property type="match status" value="1"/>
</dbReference>
<dbReference type="InterPro" id="IPR011992">
    <property type="entry name" value="EF-hand-dom_pair"/>
</dbReference>
<dbReference type="InterPro" id="IPR036872">
    <property type="entry name" value="CH_dom_sf"/>
</dbReference>
<evidence type="ECO:0000256" key="3">
    <source>
        <dbReference type="ARBA" id="ARBA00022490"/>
    </source>
</evidence>
<dbReference type="GO" id="GO:0005509">
    <property type="term" value="F:calcium ion binding"/>
    <property type="evidence" value="ECO:0007669"/>
    <property type="project" value="InterPro"/>
</dbReference>
<evidence type="ECO:0000313" key="12">
    <source>
        <dbReference type="Ensembl" id="ENSSDAP00000003222.1"/>
    </source>
</evidence>
<dbReference type="SUPFAM" id="SSF46966">
    <property type="entry name" value="Spectrin repeat"/>
    <property type="match status" value="4"/>
</dbReference>
<dbReference type="PROSITE" id="PS50222">
    <property type="entry name" value="EF_HAND_2"/>
    <property type="match status" value="2"/>
</dbReference>
<dbReference type="InterPro" id="IPR001589">
    <property type="entry name" value="Actinin_actin-bd_CS"/>
</dbReference>
<dbReference type="Gene3D" id="1.20.58.60">
    <property type="match status" value="4"/>
</dbReference>
<comment type="subcellular location">
    <subcellularLocation>
        <location evidence="1">Cytoplasm</location>
        <location evidence="1">Myofibril</location>
        <location evidence="1">Sarcomere</location>
        <location evidence="1">Z line</location>
    </subcellularLocation>
</comment>
<dbReference type="GO" id="GO:0030018">
    <property type="term" value="C:Z disc"/>
    <property type="evidence" value="ECO:0007669"/>
    <property type="project" value="UniProtKB-SubCell"/>
</dbReference>
<keyword evidence="9" id="KW-0175">Coiled coil</keyword>
<reference evidence="12" key="1">
    <citation type="submission" date="2025-08" db="UniProtKB">
        <authorList>
            <consortium name="Ensembl"/>
        </authorList>
    </citation>
    <scope>IDENTIFICATION</scope>
</reference>
<dbReference type="FunFam" id="1.10.238.10:FF:000018">
    <property type="entry name" value="Actinin, alpha 1"/>
    <property type="match status" value="1"/>
</dbReference>
<dbReference type="InterPro" id="IPR001715">
    <property type="entry name" value="CH_dom"/>
</dbReference>
<evidence type="ECO:0000256" key="6">
    <source>
        <dbReference type="ARBA" id="ARBA00022837"/>
    </source>
</evidence>
<dbReference type="InterPro" id="IPR014837">
    <property type="entry name" value="EF-hand_Ca_insen"/>
</dbReference>
<dbReference type="Proteomes" id="UP000694422">
    <property type="component" value="Unplaced"/>
</dbReference>
<dbReference type="Gene3D" id="1.10.418.10">
    <property type="entry name" value="Calponin-like domain"/>
    <property type="match status" value="2"/>
</dbReference>
<dbReference type="Gene3D" id="1.10.238.10">
    <property type="entry name" value="EF-hand"/>
    <property type="match status" value="2"/>
</dbReference>
<reference evidence="12" key="2">
    <citation type="submission" date="2025-09" db="UniProtKB">
        <authorList>
            <consortium name="Ensembl"/>
        </authorList>
    </citation>
    <scope>IDENTIFICATION</scope>
</reference>
<protein>
    <recommendedName>
        <fullName evidence="8">F-actin cross-linking protein</fullName>
    </recommendedName>
</protein>
<dbReference type="CDD" id="cd21214">
    <property type="entry name" value="CH_ACTN_rpt1"/>
    <property type="match status" value="1"/>
</dbReference>
<accession>A0A8C9P6V8</accession>
<keyword evidence="3" id="KW-0963">Cytoplasm</keyword>
<evidence type="ECO:0000256" key="8">
    <source>
        <dbReference type="ARBA" id="ARBA00043249"/>
    </source>
</evidence>
<dbReference type="Pfam" id="PF00307">
    <property type="entry name" value="CH"/>
    <property type="match status" value="2"/>
</dbReference>
<dbReference type="SMART" id="SM01184">
    <property type="entry name" value="efhand_Ca_insen"/>
    <property type="match status" value="1"/>
</dbReference>
<dbReference type="PROSITE" id="PS50021">
    <property type="entry name" value="CH"/>
    <property type="match status" value="2"/>
</dbReference>
<dbReference type="FunFam" id="1.20.58.60:FF:000003">
    <property type="entry name" value="Actinin, alpha 1"/>
    <property type="match status" value="1"/>
</dbReference>
<evidence type="ECO:0000256" key="1">
    <source>
        <dbReference type="ARBA" id="ARBA00004216"/>
    </source>
</evidence>
<feature type="domain" description="EF-hand" evidence="11">
    <location>
        <begin position="731"/>
        <end position="766"/>
    </location>
</feature>
<dbReference type="PROSITE" id="PS00020">
    <property type="entry name" value="ACTININ_2"/>
    <property type="match status" value="1"/>
</dbReference>
<feature type="coiled-coil region" evidence="9">
    <location>
        <begin position="415"/>
        <end position="449"/>
    </location>
</feature>
<proteinExistence type="inferred from homology"/>
<keyword evidence="6" id="KW-0106">Calcium</keyword>
<dbReference type="InterPro" id="IPR018159">
    <property type="entry name" value="Spectrin/alpha-actinin"/>
</dbReference>
<comment type="similarity">
    <text evidence="2">Belongs to the alpha-actinin family.</text>
</comment>
<dbReference type="Ensembl" id="ENSSDAT00000003721.1">
    <property type="protein sequence ID" value="ENSSDAP00000003222.1"/>
    <property type="gene ID" value="ENSSDAG00000002492.1"/>
</dbReference>
<dbReference type="Pfam" id="PF13499">
    <property type="entry name" value="EF-hand_7"/>
    <property type="match status" value="1"/>
</dbReference>
<evidence type="ECO:0000256" key="9">
    <source>
        <dbReference type="SAM" id="Coils"/>
    </source>
</evidence>
<evidence type="ECO:0000259" key="11">
    <source>
        <dbReference type="PROSITE" id="PS50222"/>
    </source>
</evidence>
<evidence type="ECO:0000256" key="7">
    <source>
        <dbReference type="ARBA" id="ARBA00023203"/>
    </source>
</evidence>
<dbReference type="SUPFAM" id="SSF47576">
    <property type="entry name" value="Calponin-homology domain, CH-domain"/>
    <property type="match status" value="1"/>
</dbReference>
<dbReference type="FunFam" id="1.10.418.10:FF:000001">
    <property type="entry name" value="Actinin alpha 1"/>
    <property type="match status" value="1"/>
</dbReference>
<dbReference type="FunFam" id="1.10.238.10:FF:000004">
    <property type="entry name" value="Actinin alpha 1"/>
    <property type="match status" value="1"/>
</dbReference>
<keyword evidence="5" id="KW-0677">Repeat</keyword>